<keyword evidence="16" id="KW-1185">Reference proteome</keyword>
<keyword evidence="8 11" id="KW-0804">Transcription</keyword>
<keyword evidence="3 11" id="KW-0479">Metal-binding</keyword>
<keyword evidence="7 11" id="KW-0238">DNA-binding</keyword>
<dbReference type="PANTHER" id="PTHR46011:SF2">
    <property type="entry name" value="NUCLEAR HORMONE RECEPTOR FAMILY MEMBER NHR-28"/>
    <property type="match status" value="1"/>
</dbReference>
<evidence type="ECO:0000256" key="10">
    <source>
        <dbReference type="ARBA" id="ARBA00023242"/>
    </source>
</evidence>
<evidence type="ECO:0000256" key="8">
    <source>
        <dbReference type="ARBA" id="ARBA00023163"/>
    </source>
</evidence>
<dbReference type="PROSITE" id="PS00031">
    <property type="entry name" value="NUCLEAR_REC_DBD_1"/>
    <property type="match status" value="1"/>
</dbReference>
<evidence type="ECO:0000313" key="16">
    <source>
        <dbReference type="Proteomes" id="UP000835052"/>
    </source>
</evidence>
<feature type="region of interest" description="Disordered" evidence="12">
    <location>
        <begin position="81"/>
        <end position="100"/>
    </location>
</feature>
<keyword evidence="6 11" id="KW-0805">Transcription regulation</keyword>
<evidence type="ECO:0000256" key="11">
    <source>
        <dbReference type="RuleBase" id="RU004334"/>
    </source>
</evidence>
<dbReference type="SMART" id="SM00399">
    <property type="entry name" value="ZnF_C4"/>
    <property type="match status" value="1"/>
</dbReference>
<evidence type="ECO:0000259" key="13">
    <source>
        <dbReference type="PROSITE" id="PS51030"/>
    </source>
</evidence>
<feature type="domain" description="NR LBD" evidence="14">
    <location>
        <begin position="100"/>
        <end position="372"/>
    </location>
</feature>
<gene>
    <name evidence="15" type="ORF">CAUJ_LOCUS1130</name>
</gene>
<evidence type="ECO:0000256" key="12">
    <source>
        <dbReference type="SAM" id="MobiDB-lite"/>
    </source>
</evidence>
<accession>A0A8S1GQI8</accession>
<dbReference type="GO" id="GO:0006357">
    <property type="term" value="P:regulation of transcription by RNA polymerase II"/>
    <property type="evidence" value="ECO:0007669"/>
    <property type="project" value="TreeGrafter"/>
</dbReference>
<keyword evidence="9 11" id="KW-0675">Receptor</keyword>
<dbReference type="GO" id="GO:0008270">
    <property type="term" value="F:zinc ion binding"/>
    <property type="evidence" value="ECO:0007669"/>
    <property type="project" value="UniProtKB-KW"/>
</dbReference>
<keyword evidence="4 11" id="KW-0863">Zinc-finger</keyword>
<dbReference type="Pfam" id="PF00104">
    <property type="entry name" value="Hormone_recep"/>
    <property type="match status" value="1"/>
</dbReference>
<dbReference type="PANTHER" id="PTHR46011">
    <property type="entry name" value="NUCLEAR HORMONE RECEPTOR FAMILY MEMBER NHR-86-RELATED"/>
    <property type="match status" value="1"/>
</dbReference>
<comment type="subcellular location">
    <subcellularLocation>
        <location evidence="1 11">Nucleus</location>
    </subcellularLocation>
</comment>
<feature type="compositionally biased region" description="Basic and acidic residues" evidence="12">
    <location>
        <begin position="81"/>
        <end position="99"/>
    </location>
</feature>
<dbReference type="GO" id="GO:0005634">
    <property type="term" value="C:nucleus"/>
    <property type="evidence" value="ECO:0007669"/>
    <property type="project" value="UniProtKB-SubCell"/>
</dbReference>
<evidence type="ECO:0000313" key="15">
    <source>
        <dbReference type="EMBL" id="CAD6185211.1"/>
    </source>
</evidence>
<evidence type="ECO:0000256" key="3">
    <source>
        <dbReference type="ARBA" id="ARBA00022723"/>
    </source>
</evidence>
<evidence type="ECO:0000256" key="2">
    <source>
        <dbReference type="ARBA" id="ARBA00005993"/>
    </source>
</evidence>
<evidence type="ECO:0000256" key="6">
    <source>
        <dbReference type="ARBA" id="ARBA00023015"/>
    </source>
</evidence>
<sequence length="396" mass="45720">MAPSTKKPCSVCGESGDGAHFGAEACRACAAFFRRSVAMNKTYSCRSNGNCVVQANVRCMCRACRFAKCLAVGMRKASVQRHRDQLGKRDSENEFHPYKSDSCPADVSMESEDYGMRILNKLNENYIQMDNVRKVIHNRDGESVFCVRQPRAIAYKEANAMHLKELNLVADWVINSYPAFDKLPSDQKKLLYRNFFLPFMILESGYYCCINDRTDIIVLPSGDYIDCARPETFYHDLEGKQLMSPQDAVRMFGPSFDIYRRNILDPMRREKVDNFEFFTLCSLVLWDHGLDGQSDDCVELARDTRESVLREILYYYRRVRRLPDPSMRLANLLVLLPALQRSVRRFQEDVEISHVFNVYSVEEGFYELVNGRLADSYFSLEVPSPSIKKEDPECVW</sequence>
<evidence type="ECO:0000256" key="9">
    <source>
        <dbReference type="ARBA" id="ARBA00023170"/>
    </source>
</evidence>
<evidence type="ECO:0000256" key="5">
    <source>
        <dbReference type="ARBA" id="ARBA00022833"/>
    </source>
</evidence>
<proteinExistence type="inferred from homology"/>
<evidence type="ECO:0000256" key="4">
    <source>
        <dbReference type="ARBA" id="ARBA00022771"/>
    </source>
</evidence>
<dbReference type="AlphaFoldDB" id="A0A8S1GQI8"/>
<name>A0A8S1GQI8_9PELO</name>
<comment type="caution">
    <text evidence="15">The sequence shown here is derived from an EMBL/GenBank/DDBJ whole genome shotgun (WGS) entry which is preliminary data.</text>
</comment>
<dbReference type="SUPFAM" id="SSF48508">
    <property type="entry name" value="Nuclear receptor ligand-binding domain"/>
    <property type="match status" value="1"/>
</dbReference>
<protein>
    <submittedName>
        <fullName evidence="15">Uncharacterized protein</fullName>
    </submittedName>
</protein>
<dbReference type="GO" id="GO:0003700">
    <property type="term" value="F:DNA-binding transcription factor activity"/>
    <property type="evidence" value="ECO:0007669"/>
    <property type="project" value="InterPro"/>
</dbReference>
<dbReference type="Pfam" id="PF00105">
    <property type="entry name" value="zf-C4"/>
    <property type="match status" value="1"/>
</dbReference>
<keyword evidence="5 11" id="KW-0862">Zinc</keyword>
<dbReference type="PROSITE" id="PS51843">
    <property type="entry name" value="NR_LBD"/>
    <property type="match status" value="1"/>
</dbReference>
<feature type="domain" description="Nuclear receptor" evidence="13">
    <location>
        <begin position="6"/>
        <end position="81"/>
    </location>
</feature>
<keyword evidence="10 11" id="KW-0539">Nucleus</keyword>
<dbReference type="Gene3D" id="1.10.565.10">
    <property type="entry name" value="Retinoid X Receptor"/>
    <property type="match status" value="1"/>
</dbReference>
<dbReference type="SUPFAM" id="SSF57716">
    <property type="entry name" value="Glucocorticoid receptor-like (DNA-binding domain)"/>
    <property type="match status" value="1"/>
</dbReference>
<dbReference type="Gene3D" id="3.30.50.10">
    <property type="entry name" value="Erythroid Transcription Factor GATA-1, subunit A"/>
    <property type="match status" value="1"/>
</dbReference>
<dbReference type="InterPro" id="IPR049636">
    <property type="entry name" value="HNF4-like_DBD"/>
</dbReference>
<dbReference type="InterPro" id="IPR000536">
    <property type="entry name" value="Nucl_hrmn_rcpt_lig-bd"/>
</dbReference>
<dbReference type="InterPro" id="IPR035500">
    <property type="entry name" value="NHR-like_dom_sf"/>
</dbReference>
<dbReference type="PROSITE" id="PS51030">
    <property type="entry name" value="NUCLEAR_REC_DBD_2"/>
    <property type="match status" value="1"/>
</dbReference>
<evidence type="ECO:0000256" key="7">
    <source>
        <dbReference type="ARBA" id="ARBA00023125"/>
    </source>
</evidence>
<dbReference type="OrthoDB" id="5830034at2759"/>
<evidence type="ECO:0000259" key="14">
    <source>
        <dbReference type="PROSITE" id="PS51843"/>
    </source>
</evidence>
<dbReference type="InterPro" id="IPR001628">
    <property type="entry name" value="Znf_hrmn_rcpt"/>
</dbReference>
<reference evidence="15" key="1">
    <citation type="submission" date="2020-10" db="EMBL/GenBank/DDBJ databases">
        <authorList>
            <person name="Kikuchi T."/>
        </authorList>
    </citation>
    <scope>NUCLEOTIDE SEQUENCE</scope>
    <source>
        <strain evidence="15">NKZ352</strain>
    </source>
</reference>
<dbReference type="Proteomes" id="UP000835052">
    <property type="component" value="Unassembled WGS sequence"/>
</dbReference>
<dbReference type="SMART" id="SM00430">
    <property type="entry name" value="HOLI"/>
    <property type="match status" value="1"/>
</dbReference>
<dbReference type="InterPro" id="IPR013088">
    <property type="entry name" value="Znf_NHR/GATA"/>
</dbReference>
<dbReference type="GO" id="GO:0000978">
    <property type="term" value="F:RNA polymerase II cis-regulatory region sequence-specific DNA binding"/>
    <property type="evidence" value="ECO:0007669"/>
    <property type="project" value="InterPro"/>
</dbReference>
<comment type="similarity">
    <text evidence="2 11">Belongs to the nuclear hormone receptor family.</text>
</comment>
<organism evidence="15 16">
    <name type="scientific">Caenorhabditis auriculariae</name>
    <dbReference type="NCBI Taxonomy" id="2777116"/>
    <lineage>
        <taxon>Eukaryota</taxon>
        <taxon>Metazoa</taxon>
        <taxon>Ecdysozoa</taxon>
        <taxon>Nematoda</taxon>
        <taxon>Chromadorea</taxon>
        <taxon>Rhabditida</taxon>
        <taxon>Rhabditina</taxon>
        <taxon>Rhabditomorpha</taxon>
        <taxon>Rhabditoidea</taxon>
        <taxon>Rhabditidae</taxon>
        <taxon>Peloderinae</taxon>
        <taxon>Caenorhabditis</taxon>
    </lineage>
</organism>
<evidence type="ECO:0000256" key="1">
    <source>
        <dbReference type="ARBA" id="ARBA00004123"/>
    </source>
</evidence>
<dbReference type="CDD" id="cd06960">
    <property type="entry name" value="NR_DBD_HNF4A"/>
    <property type="match status" value="1"/>
</dbReference>
<dbReference type="EMBL" id="CAJGYM010000002">
    <property type="protein sequence ID" value="CAD6185211.1"/>
    <property type="molecule type" value="Genomic_DNA"/>
</dbReference>
<dbReference type="CDD" id="cd06157">
    <property type="entry name" value="NR_LBD"/>
    <property type="match status" value="1"/>
</dbReference>
<dbReference type="PRINTS" id="PR00047">
    <property type="entry name" value="STROIDFINGER"/>
</dbReference>